<evidence type="ECO:0000259" key="4">
    <source>
        <dbReference type="PROSITE" id="PS50987"/>
    </source>
</evidence>
<name>A0A8J3FVJ8_9PSEU</name>
<keyword evidence="3" id="KW-0804">Transcription</keyword>
<dbReference type="EMBL" id="BMMK01000014">
    <property type="protein sequence ID" value="GGM58547.1"/>
    <property type="molecule type" value="Genomic_DNA"/>
</dbReference>
<gene>
    <name evidence="5" type="ORF">GCM10012275_32180</name>
</gene>
<evidence type="ECO:0000313" key="6">
    <source>
        <dbReference type="Proteomes" id="UP000637578"/>
    </source>
</evidence>
<dbReference type="GO" id="GO:0003677">
    <property type="term" value="F:DNA binding"/>
    <property type="evidence" value="ECO:0007669"/>
    <property type="project" value="UniProtKB-KW"/>
</dbReference>
<evidence type="ECO:0000256" key="3">
    <source>
        <dbReference type="ARBA" id="ARBA00023163"/>
    </source>
</evidence>
<dbReference type="SMART" id="SM00418">
    <property type="entry name" value="HTH_ARSR"/>
    <property type="match status" value="1"/>
</dbReference>
<dbReference type="AlphaFoldDB" id="A0A8J3FVJ8"/>
<evidence type="ECO:0000256" key="2">
    <source>
        <dbReference type="ARBA" id="ARBA00023125"/>
    </source>
</evidence>
<comment type="caution">
    <text evidence="5">The sequence shown here is derived from an EMBL/GenBank/DDBJ whole genome shotgun (WGS) entry which is preliminary data.</text>
</comment>
<dbReference type="GO" id="GO:0003700">
    <property type="term" value="F:DNA-binding transcription factor activity"/>
    <property type="evidence" value="ECO:0007669"/>
    <property type="project" value="InterPro"/>
</dbReference>
<dbReference type="InterPro" id="IPR051081">
    <property type="entry name" value="HTH_MetalResp_TranReg"/>
</dbReference>
<dbReference type="Gene3D" id="1.10.10.10">
    <property type="entry name" value="Winged helix-like DNA-binding domain superfamily/Winged helix DNA-binding domain"/>
    <property type="match status" value="1"/>
</dbReference>
<reference evidence="5" key="2">
    <citation type="submission" date="2020-09" db="EMBL/GenBank/DDBJ databases">
        <authorList>
            <person name="Sun Q."/>
            <person name="Zhou Y."/>
        </authorList>
    </citation>
    <scope>NUCLEOTIDE SEQUENCE</scope>
    <source>
        <strain evidence="5">CGMCC 4.5737</strain>
    </source>
</reference>
<dbReference type="NCBIfam" id="NF033788">
    <property type="entry name" value="HTH_metalloreg"/>
    <property type="match status" value="1"/>
</dbReference>
<dbReference type="Proteomes" id="UP000637578">
    <property type="component" value="Unassembled WGS sequence"/>
</dbReference>
<keyword evidence="1" id="KW-0805">Transcription regulation</keyword>
<dbReference type="SUPFAM" id="SSF46785">
    <property type="entry name" value="Winged helix' DNA-binding domain"/>
    <property type="match status" value="1"/>
</dbReference>
<dbReference type="CDD" id="cd00090">
    <property type="entry name" value="HTH_ARSR"/>
    <property type="match status" value="1"/>
</dbReference>
<dbReference type="Pfam" id="PF01022">
    <property type="entry name" value="HTH_5"/>
    <property type="match status" value="1"/>
</dbReference>
<protein>
    <submittedName>
        <fullName evidence="5">Putative transcriptional regulator, ArsR family protein</fullName>
    </submittedName>
</protein>
<evidence type="ECO:0000313" key="5">
    <source>
        <dbReference type="EMBL" id="GGM58547.1"/>
    </source>
</evidence>
<sequence>MIRAVARAATTTDAFNAVAEPRRRQILDLLAGGERPVNDLARLLGLTQPQVSKHLRVLRAVGAVDVRDEGRQRLYRLNGHALKPIYDWVTKYERSWSERFERLDVVLEELKDEERRDGES</sequence>
<dbReference type="InterPro" id="IPR036390">
    <property type="entry name" value="WH_DNA-bd_sf"/>
</dbReference>
<organism evidence="5 6">
    <name type="scientific">Longimycelium tulufanense</name>
    <dbReference type="NCBI Taxonomy" id="907463"/>
    <lineage>
        <taxon>Bacteria</taxon>
        <taxon>Bacillati</taxon>
        <taxon>Actinomycetota</taxon>
        <taxon>Actinomycetes</taxon>
        <taxon>Pseudonocardiales</taxon>
        <taxon>Pseudonocardiaceae</taxon>
        <taxon>Longimycelium</taxon>
    </lineage>
</organism>
<dbReference type="InterPro" id="IPR001845">
    <property type="entry name" value="HTH_ArsR_DNA-bd_dom"/>
</dbReference>
<dbReference type="PRINTS" id="PR00778">
    <property type="entry name" value="HTHARSR"/>
</dbReference>
<keyword evidence="2" id="KW-0238">DNA-binding</keyword>
<dbReference type="PANTHER" id="PTHR33154:SF33">
    <property type="entry name" value="TRANSCRIPTIONAL REPRESSOR SDPR"/>
    <property type="match status" value="1"/>
</dbReference>
<dbReference type="PANTHER" id="PTHR33154">
    <property type="entry name" value="TRANSCRIPTIONAL REGULATOR, ARSR FAMILY"/>
    <property type="match status" value="1"/>
</dbReference>
<evidence type="ECO:0000256" key="1">
    <source>
        <dbReference type="ARBA" id="ARBA00023015"/>
    </source>
</evidence>
<dbReference type="PROSITE" id="PS50987">
    <property type="entry name" value="HTH_ARSR_2"/>
    <property type="match status" value="1"/>
</dbReference>
<feature type="domain" description="HTH arsR-type" evidence="4">
    <location>
        <begin position="3"/>
        <end position="97"/>
    </location>
</feature>
<proteinExistence type="predicted"/>
<reference evidence="5" key="1">
    <citation type="journal article" date="2014" name="Int. J. Syst. Evol. Microbiol.">
        <title>Complete genome sequence of Corynebacterium casei LMG S-19264T (=DSM 44701T), isolated from a smear-ripened cheese.</title>
        <authorList>
            <consortium name="US DOE Joint Genome Institute (JGI-PGF)"/>
            <person name="Walter F."/>
            <person name="Albersmeier A."/>
            <person name="Kalinowski J."/>
            <person name="Ruckert C."/>
        </authorList>
    </citation>
    <scope>NUCLEOTIDE SEQUENCE</scope>
    <source>
        <strain evidence="5">CGMCC 4.5737</strain>
    </source>
</reference>
<dbReference type="InterPro" id="IPR011991">
    <property type="entry name" value="ArsR-like_HTH"/>
</dbReference>
<keyword evidence="6" id="KW-1185">Reference proteome</keyword>
<accession>A0A8J3FVJ8</accession>
<dbReference type="InterPro" id="IPR036388">
    <property type="entry name" value="WH-like_DNA-bd_sf"/>
</dbReference>